<organism evidence="1 2">
    <name type="scientific">Gossypium arboreum</name>
    <name type="common">Tree cotton</name>
    <name type="synonym">Gossypium nanking</name>
    <dbReference type="NCBI Taxonomy" id="29729"/>
    <lineage>
        <taxon>Eukaryota</taxon>
        <taxon>Viridiplantae</taxon>
        <taxon>Streptophyta</taxon>
        <taxon>Embryophyta</taxon>
        <taxon>Tracheophyta</taxon>
        <taxon>Spermatophyta</taxon>
        <taxon>Magnoliopsida</taxon>
        <taxon>eudicotyledons</taxon>
        <taxon>Gunneridae</taxon>
        <taxon>Pentapetalae</taxon>
        <taxon>rosids</taxon>
        <taxon>malvids</taxon>
        <taxon>Malvales</taxon>
        <taxon>Malvaceae</taxon>
        <taxon>Malvoideae</taxon>
        <taxon>Gossypium</taxon>
    </lineage>
</organism>
<evidence type="ECO:0000313" key="2">
    <source>
        <dbReference type="Proteomes" id="UP000032142"/>
    </source>
</evidence>
<protein>
    <submittedName>
        <fullName evidence="1">Uncharacterized protein</fullName>
    </submittedName>
</protein>
<accession>A0A0B0PW92</accession>
<name>A0A0B0PW92_GOSAR</name>
<keyword evidence="2" id="KW-1185">Reference proteome</keyword>
<dbReference type="AlphaFoldDB" id="A0A0B0PW92"/>
<dbReference type="EMBL" id="KN459729">
    <property type="protein sequence ID" value="KHG30733.1"/>
    <property type="molecule type" value="Genomic_DNA"/>
</dbReference>
<evidence type="ECO:0000313" key="1">
    <source>
        <dbReference type="EMBL" id="KHG30733.1"/>
    </source>
</evidence>
<proteinExistence type="predicted"/>
<gene>
    <name evidence="1" type="ORF">F383_14351</name>
</gene>
<dbReference type="Proteomes" id="UP000032142">
    <property type="component" value="Unassembled WGS sequence"/>
</dbReference>
<reference evidence="2" key="1">
    <citation type="submission" date="2014-09" db="EMBL/GenBank/DDBJ databases">
        <authorList>
            <person name="Mudge J."/>
            <person name="Ramaraj T."/>
            <person name="Lindquist I.E."/>
            <person name="Bharti A.K."/>
            <person name="Sundararajan A."/>
            <person name="Cameron C.T."/>
            <person name="Woodward J.E."/>
            <person name="May G.D."/>
            <person name="Brubaker C."/>
            <person name="Broadhvest J."/>
            <person name="Wilkins T.A."/>
        </authorList>
    </citation>
    <scope>NUCLEOTIDE SEQUENCE</scope>
    <source>
        <strain evidence="2">cv. AKA8401</strain>
    </source>
</reference>
<sequence>MCKALRSILNRNLSKLDWYFLVIRILCCRFQLDGQLVFHFLIE</sequence>